<evidence type="ECO:0000313" key="2">
    <source>
        <dbReference type="EMBL" id="MBR8645293.1"/>
    </source>
</evidence>
<reference evidence="2" key="1">
    <citation type="submission" date="2021-04" db="EMBL/GenBank/DDBJ databases">
        <title>Whole genome sequencing of Enterococci isolates from hospitalized patients.</title>
        <authorList>
            <person name="Ogoti B.M."/>
            <person name="Onyambu F.G."/>
        </authorList>
    </citation>
    <scope>NUCLEOTIDE SEQUENCE</scope>
    <source>
        <strain evidence="2">242</strain>
    </source>
</reference>
<sequence length="250" mass="29230">MNEKRLQRIMAHIVRHHDGLRSRFNREESFSQVEKQIGPSENWTLNYVNLSNLNKDQQGREIARLGIEAQQGINISNGPLMKIVCINTGQNEHVIIWIIHHLLVDGVSWRILIEDFDRLYIQDINNQELKLDNKTTSYKEWANNLNEYKNSIPLGIKEYWLNEHETVYENALVKTGNVYDGKSFEMKLNKDITSKIYNDMTKTYKASIDEIYLSIFAALIGKYFNKKIFILLWKDMAAKSYLQVSICPGQ</sequence>
<protein>
    <recommendedName>
        <fullName evidence="1">Condensation domain-containing protein</fullName>
    </recommendedName>
</protein>
<feature type="domain" description="Condensation" evidence="1">
    <location>
        <begin position="2"/>
        <end position="227"/>
    </location>
</feature>
<accession>A0A941FIC3</accession>
<comment type="caution">
    <text evidence="2">The sequence shown here is derived from an EMBL/GenBank/DDBJ whole genome shotgun (WGS) entry which is preliminary data.</text>
</comment>
<dbReference type="GO" id="GO:0008610">
    <property type="term" value="P:lipid biosynthetic process"/>
    <property type="evidence" value="ECO:0007669"/>
    <property type="project" value="UniProtKB-ARBA"/>
</dbReference>
<proteinExistence type="predicted"/>
<dbReference type="PANTHER" id="PTHR45398:SF1">
    <property type="entry name" value="ENZYME, PUTATIVE (JCVI)-RELATED"/>
    <property type="match status" value="1"/>
</dbReference>
<evidence type="ECO:0000259" key="1">
    <source>
        <dbReference type="Pfam" id="PF00668"/>
    </source>
</evidence>
<dbReference type="GO" id="GO:0003824">
    <property type="term" value="F:catalytic activity"/>
    <property type="evidence" value="ECO:0007669"/>
    <property type="project" value="InterPro"/>
</dbReference>
<evidence type="ECO:0000313" key="3">
    <source>
        <dbReference type="Proteomes" id="UP000680045"/>
    </source>
</evidence>
<dbReference type="Gene3D" id="3.30.559.10">
    <property type="entry name" value="Chloramphenicol acetyltransferase-like domain"/>
    <property type="match status" value="1"/>
</dbReference>
<dbReference type="SUPFAM" id="SSF52777">
    <property type="entry name" value="CoA-dependent acyltransferases"/>
    <property type="match status" value="1"/>
</dbReference>
<dbReference type="Pfam" id="PF00668">
    <property type="entry name" value="Condensation"/>
    <property type="match status" value="1"/>
</dbReference>
<dbReference type="PANTHER" id="PTHR45398">
    <property type="match status" value="1"/>
</dbReference>
<dbReference type="EMBL" id="JAGTPW010000031">
    <property type="protein sequence ID" value="MBR8645293.1"/>
    <property type="molecule type" value="Genomic_DNA"/>
</dbReference>
<dbReference type="InterPro" id="IPR023213">
    <property type="entry name" value="CAT-like_dom_sf"/>
</dbReference>
<dbReference type="AlphaFoldDB" id="A0A941FIC3"/>
<name>A0A941FIC3_9BACI</name>
<dbReference type="Proteomes" id="UP000680045">
    <property type="component" value="Unassembled WGS sequence"/>
</dbReference>
<organism evidence="2 3">
    <name type="scientific">Peribacillus frigoritolerans</name>
    <dbReference type="NCBI Taxonomy" id="450367"/>
    <lineage>
        <taxon>Bacteria</taxon>
        <taxon>Bacillati</taxon>
        <taxon>Bacillota</taxon>
        <taxon>Bacilli</taxon>
        <taxon>Bacillales</taxon>
        <taxon>Bacillaceae</taxon>
        <taxon>Peribacillus</taxon>
    </lineage>
</organism>
<gene>
    <name evidence="2" type="ORF">KEH51_17185</name>
</gene>
<dbReference type="InterPro" id="IPR001242">
    <property type="entry name" value="Condensation_dom"/>
</dbReference>